<dbReference type="SUPFAM" id="SSF52047">
    <property type="entry name" value="RNI-like"/>
    <property type="match status" value="1"/>
</dbReference>
<sequence>MMLAFSHDDISGDIPEELGRLKSCYTEALTIGQLEEPCYTRLELQRFPRYNPSGSLSIDQTNLAHLDISYNFIQGELPLSLINPSNSVMLDTSNNQFNGIISSILGQLRSTYLKLNRNQIEGSIPYEIGNLINQGNLDLSDNMLNLTELYLGNRGQTYRQNQLTDSVPSSTGNLKKLTILDLSFNGLGGKIPSEVGNMMHLSHLDLGHKRLSGNIPPCLVSLQLRVDLLVQFLKRSNSSRV</sequence>
<reference evidence="1" key="1">
    <citation type="submission" date="2025-05" db="UniProtKB">
        <authorList>
            <consortium name="RefSeq"/>
        </authorList>
    </citation>
    <scope>NUCLEOTIDE SEQUENCE [LARGE SCALE GENOMIC DNA]</scope>
</reference>
<dbReference type="InterPro" id="IPR052592">
    <property type="entry name" value="LRR-RLK"/>
</dbReference>
<evidence type="ECO:0000313" key="2">
    <source>
        <dbReference type="RefSeq" id="XP_015878937.3"/>
    </source>
</evidence>
<proteinExistence type="predicted"/>
<reference evidence="2" key="2">
    <citation type="submission" date="2025-08" db="UniProtKB">
        <authorList>
            <consortium name="RefSeq"/>
        </authorList>
    </citation>
    <scope>IDENTIFICATION</scope>
    <source>
        <tissue evidence="2">Seedling</tissue>
    </source>
</reference>
<dbReference type="PANTHER" id="PTHR48054:SF47">
    <property type="entry name" value="OS06G0179800 PROTEIN"/>
    <property type="match status" value="1"/>
</dbReference>
<dbReference type="KEGG" id="zju:132799083"/>
<accession>A0A6P3ZH61</accession>
<dbReference type="PANTHER" id="PTHR48054">
    <property type="entry name" value="RECEPTOR KINASE-LIKE PROTEIN XA21"/>
    <property type="match status" value="1"/>
</dbReference>
<name>A0A6P3ZH61_ZIZJJ</name>
<gene>
    <name evidence="2" type="primary">LOC132799083</name>
</gene>
<dbReference type="AlphaFoldDB" id="A0A6P3ZH61"/>
<keyword evidence="1" id="KW-1185">Reference proteome</keyword>
<protein>
    <submittedName>
        <fullName evidence="2">Probable leucine-rich repeat receptor-like protein kinase At1g35710</fullName>
    </submittedName>
</protein>
<dbReference type="RefSeq" id="XP_015878937.3">
    <property type="nucleotide sequence ID" value="XM_016023451.3"/>
</dbReference>
<dbReference type="Pfam" id="PF00560">
    <property type="entry name" value="LRR_1"/>
    <property type="match status" value="3"/>
</dbReference>
<dbReference type="Proteomes" id="UP001652623">
    <property type="component" value="Chromosome 1"/>
</dbReference>
<evidence type="ECO:0000313" key="1">
    <source>
        <dbReference type="Proteomes" id="UP001652623"/>
    </source>
</evidence>
<dbReference type="InParanoid" id="A0A6P3ZH61"/>
<dbReference type="InterPro" id="IPR001611">
    <property type="entry name" value="Leu-rich_rpt"/>
</dbReference>
<dbReference type="GeneID" id="132799083"/>
<organism evidence="1 2">
    <name type="scientific">Ziziphus jujuba</name>
    <name type="common">Chinese jujube</name>
    <name type="synonym">Ziziphus sativa</name>
    <dbReference type="NCBI Taxonomy" id="326968"/>
    <lineage>
        <taxon>Eukaryota</taxon>
        <taxon>Viridiplantae</taxon>
        <taxon>Streptophyta</taxon>
        <taxon>Embryophyta</taxon>
        <taxon>Tracheophyta</taxon>
        <taxon>Spermatophyta</taxon>
        <taxon>Magnoliopsida</taxon>
        <taxon>eudicotyledons</taxon>
        <taxon>Gunneridae</taxon>
        <taxon>Pentapetalae</taxon>
        <taxon>rosids</taxon>
        <taxon>fabids</taxon>
        <taxon>Rosales</taxon>
        <taxon>Rhamnaceae</taxon>
        <taxon>Paliureae</taxon>
        <taxon>Ziziphus</taxon>
    </lineage>
</organism>
<dbReference type="Gene3D" id="3.80.10.10">
    <property type="entry name" value="Ribonuclease Inhibitor"/>
    <property type="match status" value="1"/>
</dbReference>
<dbReference type="InterPro" id="IPR032675">
    <property type="entry name" value="LRR_dom_sf"/>
</dbReference>